<reference evidence="1 2" key="1">
    <citation type="submission" date="2016-12" db="EMBL/GenBank/DDBJ databases">
        <title>The genomes of Aspergillus section Nigri reveals drivers in fungal speciation.</title>
        <authorList>
            <consortium name="DOE Joint Genome Institute"/>
            <person name="Vesth T.C."/>
            <person name="Nybo J."/>
            <person name="Theobald S."/>
            <person name="Brandl J."/>
            <person name="Frisvad J.C."/>
            <person name="Nielsen K.F."/>
            <person name="Lyhne E.K."/>
            <person name="Kogle M.E."/>
            <person name="Kuo A."/>
            <person name="Riley R."/>
            <person name="Clum A."/>
            <person name="Nolan M."/>
            <person name="Lipzen A."/>
            <person name="Salamov A."/>
            <person name="Henrissat B."/>
            <person name="Wiebenga A."/>
            <person name="De Vries R.P."/>
            <person name="Grigoriev I.V."/>
            <person name="Mortensen U.H."/>
            <person name="Andersen M.R."/>
            <person name="Baker S.E."/>
        </authorList>
    </citation>
    <scope>NUCLEOTIDE SEQUENCE [LARGE SCALE GENOMIC DNA]</scope>
    <source>
        <strain evidence="1 2">JOP 1030-1</strain>
    </source>
</reference>
<evidence type="ECO:0000313" key="1">
    <source>
        <dbReference type="EMBL" id="PYH40427.1"/>
    </source>
</evidence>
<evidence type="ECO:0000313" key="2">
    <source>
        <dbReference type="Proteomes" id="UP000248349"/>
    </source>
</evidence>
<organism evidence="1 2">
    <name type="scientific">Aspergillus saccharolyticus JOP 1030-1</name>
    <dbReference type="NCBI Taxonomy" id="1450539"/>
    <lineage>
        <taxon>Eukaryota</taxon>
        <taxon>Fungi</taxon>
        <taxon>Dikarya</taxon>
        <taxon>Ascomycota</taxon>
        <taxon>Pezizomycotina</taxon>
        <taxon>Eurotiomycetes</taxon>
        <taxon>Eurotiomycetidae</taxon>
        <taxon>Eurotiales</taxon>
        <taxon>Aspergillaceae</taxon>
        <taxon>Aspergillus</taxon>
        <taxon>Aspergillus subgen. Circumdati</taxon>
    </lineage>
</organism>
<dbReference type="Proteomes" id="UP000248349">
    <property type="component" value="Unassembled WGS sequence"/>
</dbReference>
<proteinExistence type="predicted"/>
<dbReference type="GeneID" id="37072316"/>
<accession>A0A318Z2B0</accession>
<dbReference type="RefSeq" id="XP_025426409.1">
    <property type="nucleotide sequence ID" value="XM_025571088.1"/>
</dbReference>
<keyword evidence="2" id="KW-1185">Reference proteome</keyword>
<dbReference type="AlphaFoldDB" id="A0A318Z2B0"/>
<name>A0A318Z2B0_9EURO</name>
<dbReference type="EMBL" id="KZ821286">
    <property type="protein sequence ID" value="PYH40427.1"/>
    <property type="molecule type" value="Genomic_DNA"/>
</dbReference>
<protein>
    <submittedName>
        <fullName evidence="1">Uncharacterized protein</fullName>
    </submittedName>
</protein>
<gene>
    <name evidence="1" type="ORF">BP01DRAFT_212612</name>
</gene>
<sequence length="186" mass="20626">MTILGCGSAHIPSIPPDAANNNKVQSECYREMQPAEREGEVLAPFPPSLCSYEKLLNTSKLKPLQLRLTTGEEPVAFPLSYSPDFLPTYPRASYILVSRLRSTSSTEYIVQCPPAARGSARKPFQIYICHDSSRLRCSLESIAYCSSNPRGCEWHGACRSEGAWRQAWPQLQLSSVGTRSILEPGF</sequence>